<name>A0A165E622_LACPN</name>
<dbReference type="GO" id="GO:0008982">
    <property type="term" value="F:protein-N(PI)-phosphohistidine-sugar phosphotransferase activity"/>
    <property type="evidence" value="ECO:0007669"/>
    <property type="project" value="InterPro"/>
</dbReference>
<sequence>MAMFTINNMNMNLEGHTQAEILVSLAELATSLNLVVDRDSLVKDYQEREQESTTGFGNGIAIPHAKSNNVKTAAILFGRSTTDIEWQSLDGKPVNTFISLLVPANEGDVHLKLLAQLSRKLVHQDFVEILKRGDTREVLEIINQAIS</sequence>
<evidence type="ECO:0000313" key="9">
    <source>
        <dbReference type="Proteomes" id="UP000076882"/>
    </source>
</evidence>
<dbReference type="KEGG" id="lpb:SH83_14590"/>
<accession>A0A165E622</accession>
<dbReference type="SUPFAM" id="SSF55804">
    <property type="entry name" value="Phoshotransferase/anion transport protein"/>
    <property type="match status" value="1"/>
</dbReference>
<keyword evidence="1" id="KW-0813">Transport</keyword>
<dbReference type="PANTHER" id="PTHR47738:SF2">
    <property type="entry name" value="PTS SYSTEM FRUCTOSE-LIKE EIIA COMPONENT"/>
    <property type="match status" value="1"/>
</dbReference>
<reference evidence="8 10" key="2">
    <citation type="submission" date="2020-12" db="EMBL/GenBank/DDBJ databases">
        <title>Whole genome sequencing of Lactobacillus plantarum PC518.</title>
        <authorList>
            <person name="Guo Q."/>
        </authorList>
    </citation>
    <scope>NUCLEOTIDE SEQUENCE [LARGE SCALE GENOMIC DNA]</scope>
    <source>
        <strain evidence="8 10">PC518</strain>
    </source>
</reference>
<dbReference type="PATRIC" id="fig|1590.144.peg.3033"/>
<dbReference type="Gene3D" id="3.40.930.10">
    <property type="entry name" value="Mannitol-specific EII, Chain A"/>
    <property type="match status" value="1"/>
</dbReference>
<dbReference type="InterPro" id="IPR016152">
    <property type="entry name" value="PTrfase/Anion_transptr"/>
</dbReference>
<dbReference type="RefSeq" id="WP_011102199.1">
    <property type="nucleotide sequence ID" value="NZ_BAAFRT010000001.1"/>
</dbReference>
<organism evidence="7 9">
    <name type="scientific">Lactiplantibacillus plantarum</name>
    <name type="common">Lactobacillus plantarum</name>
    <dbReference type="NCBI Taxonomy" id="1590"/>
    <lineage>
        <taxon>Bacteria</taxon>
        <taxon>Bacillati</taxon>
        <taxon>Bacillota</taxon>
        <taxon>Bacilli</taxon>
        <taxon>Lactobacillales</taxon>
        <taxon>Lactobacillaceae</taxon>
        <taxon>Lactiplantibacillus</taxon>
    </lineage>
</organism>
<evidence type="ECO:0000313" key="8">
    <source>
        <dbReference type="EMBL" id="QQM60872.1"/>
    </source>
</evidence>
<evidence type="ECO:0000256" key="5">
    <source>
        <dbReference type="ARBA" id="ARBA00022683"/>
    </source>
</evidence>
<evidence type="ECO:0000256" key="4">
    <source>
        <dbReference type="ARBA" id="ARBA00022679"/>
    </source>
</evidence>
<dbReference type="InterPro" id="IPR004715">
    <property type="entry name" value="PTS_IIA_fruc"/>
</dbReference>
<protein>
    <submittedName>
        <fullName evidence="8">PTS fructose transporter subunit IIA</fullName>
    </submittedName>
    <submittedName>
        <fullName evidence="7">PTS system fructose-specific IIA component</fullName>
    </submittedName>
</protein>
<dbReference type="GO" id="GO:0009401">
    <property type="term" value="P:phosphoenolpyruvate-dependent sugar phosphotransferase system"/>
    <property type="evidence" value="ECO:0007669"/>
    <property type="project" value="UniProtKB-KW"/>
</dbReference>
<dbReference type="CDD" id="cd00211">
    <property type="entry name" value="PTS_IIA_fru"/>
    <property type="match status" value="1"/>
</dbReference>
<dbReference type="PROSITE" id="PS51094">
    <property type="entry name" value="PTS_EIIA_TYPE_2"/>
    <property type="match status" value="1"/>
</dbReference>
<dbReference type="InterPro" id="IPR002178">
    <property type="entry name" value="PTS_EIIA_type-2_dom"/>
</dbReference>
<dbReference type="EMBL" id="LUXM01000018">
    <property type="protein sequence ID" value="KZU96773.1"/>
    <property type="molecule type" value="Genomic_DNA"/>
</dbReference>
<dbReference type="OMA" id="GGNEDMI"/>
<evidence type="ECO:0000256" key="2">
    <source>
        <dbReference type="ARBA" id="ARBA00022553"/>
    </source>
</evidence>
<dbReference type="NCBIfam" id="TIGR00848">
    <property type="entry name" value="fruA"/>
    <property type="match status" value="1"/>
</dbReference>
<gene>
    <name evidence="8" type="ORF">JH395_14370</name>
    <name evidence="7" type="ORF">Lp19_0749</name>
</gene>
<dbReference type="Proteomes" id="UP000076882">
    <property type="component" value="Unassembled WGS sequence"/>
</dbReference>
<dbReference type="NCBIfam" id="NF007389">
    <property type="entry name" value="PRK09913.1"/>
    <property type="match status" value="1"/>
</dbReference>
<keyword evidence="3" id="KW-0762">Sugar transport</keyword>
<evidence type="ECO:0000313" key="7">
    <source>
        <dbReference type="EMBL" id="KZU96773.1"/>
    </source>
</evidence>
<dbReference type="GO" id="GO:0016020">
    <property type="term" value="C:membrane"/>
    <property type="evidence" value="ECO:0007669"/>
    <property type="project" value="InterPro"/>
</dbReference>
<keyword evidence="4" id="KW-0808">Transferase</keyword>
<evidence type="ECO:0000313" key="10">
    <source>
        <dbReference type="Proteomes" id="UP000595466"/>
    </source>
</evidence>
<evidence type="ECO:0000259" key="6">
    <source>
        <dbReference type="PROSITE" id="PS51094"/>
    </source>
</evidence>
<dbReference type="Proteomes" id="UP000595466">
    <property type="component" value="Chromosome"/>
</dbReference>
<reference evidence="7 9" key="1">
    <citation type="submission" date="2016-03" db="EMBL/GenBank/DDBJ databases">
        <title>Comparative genomics of 54 Lactobacillus plantarum strains reveals genomic uncoupling from niche constraints.</title>
        <authorList>
            <person name="Martino M.E."/>
        </authorList>
    </citation>
    <scope>NUCLEOTIDE SEQUENCE [LARGE SCALE GENOMIC DNA]</scope>
    <source>
        <strain evidence="7 9">19.1</strain>
    </source>
</reference>
<proteinExistence type="predicted"/>
<evidence type="ECO:0000256" key="1">
    <source>
        <dbReference type="ARBA" id="ARBA00022448"/>
    </source>
</evidence>
<dbReference type="AlphaFoldDB" id="A0A165E622"/>
<dbReference type="Pfam" id="PF00359">
    <property type="entry name" value="PTS_EIIA_2"/>
    <property type="match status" value="1"/>
</dbReference>
<dbReference type="InterPro" id="IPR051541">
    <property type="entry name" value="PTS_SugarTrans_NitroReg"/>
</dbReference>
<keyword evidence="5" id="KW-0598">Phosphotransferase system</keyword>
<dbReference type="PROSITE" id="PS00372">
    <property type="entry name" value="PTS_EIIA_TYPE_2_HIS"/>
    <property type="match status" value="1"/>
</dbReference>
<dbReference type="PANTHER" id="PTHR47738">
    <property type="entry name" value="PTS SYSTEM FRUCTOSE-LIKE EIIA COMPONENT-RELATED"/>
    <property type="match status" value="1"/>
</dbReference>
<keyword evidence="2" id="KW-0597">Phosphoprotein</keyword>
<dbReference type="EMBL" id="CP066817">
    <property type="protein sequence ID" value="QQM60872.1"/>
    <property type="molecule type" value="Genomic_DNA"/>
</dbReference>
<feature type="domain" description="PTS EIIA type-2" evidence="6">
    <location>
        <begin position="2"/>
        <end position="145"/>
    </location>
</feature>
<evidence type="ECO:0000256" key="3">
    <source>
        <dbReference type="ARBA" id="ARBA00022597"/>
    </source>
</evidence>